<sequence length="156" mass="17649">MKRILKVICFSLIAVVLLGAYLYFQRHDIDEKNKSENGTENIPPAETVILNREGDSKAIKVEEGQAAVDPSNQLESQKINLSSVPAVTSHEDSVDLEEHTYSIKNKKKEIILSPGVSFQPSKGITIKIPGEQEVIKVERDKTYHPDSIHMFWEKKY</sequence>
<accession>A0A1I4KGH8</accession>
<protein>
    <submittedName>
        <fullName evidence="2">Uncharacterized protein</fullName>
    </submittedName>
</protein>
<feature type="transmembrane region" description="Helical" evidence="1">
    <location>
        <begin position="7"/>
        <end position="24"/>
    </location>
</feature>
<evidence type="ECO:0000256" key="1">
    <source>
        <dbReference type="SAM" id="Phobius"/>
    </source>
</evidence>
<evidence type="ECO:0000313" key="2">
    <source>
        <dbReference type="EMBL" id="SFL77874.1"/>
    </source>
</evidence>
<name>A0A1I4KGH8_9FIRM</name>
<keyword evidence="1" id="KW-1133">Transmembrane helix</keyword>
<evidence type="ECO:0000313" key="3">
    <source>
        <dbReference type="Proteomes" id="UP000199520"/>
    </source>
</evidence>
<keyword evidence="1" id="KW-0472">Membrane</keyword>
<proteinExistence type="predicted"/>
<keyword evidence="1" id="KW-0812">Transmembrane</keyword>
<dbReference type="AlphaFoldDB" id="A0A1I4KGH8"/>
<dbReference type="RefSeq" id="WP_090936772.1">
    <property type="nucleotide sequence ID" value="NZ_FOTS01000017.1"/>
</dbReference>
<dbReference type="EMBL" id="FOTS01000017">
    <property type="protein sequence ID" value="SFL77874.1"/>
    <property type="molecule type" value="Genomic_DNA"/>
</dbReference>
<gene>
    <name evidence="2" type="ORF">SAMN04490355_101773</name>
</gene>
<keyword evidence="3" id="KW-1185">Reference proteome</keyword>
<dbReference type="OrthoDB" id="1681837at2"/>
<organism evidence="2 3">
    <name type="scientific">Pelosinus propionicus DSM 13327</name>
    <dbReference type="NCBI Taxonomy" id="1123291"/>
    <lineage>
        <taxon>Bacteria</taxon>
        <taxon>Bacillati</taxon>
        <taxon>Bacillota</taxon>
        <taxon>Negativicutes</taxon>
        <taxon>Selenomonadales</taxon>
        <taxon>Sporomusaceae</taxon>
        <taxon>Pelosinus</taxon>
    </lineage>
</organism>
<dbReference type="Proteomes" id="UP000199520">
    <property type="component" value="Unassembled WGS sequence"/>
</dbReference>
<reference evidence="3" key="1">
    <citation type="submission" date="2016-10" db="EMBL/GenBank/DDBJ databases">
        <authorList>
            <person name="Varghese N."/>
            <person name="Submissions S."/>
        </authorList>
    </citation>
    <scope>NUCLEOTIDE SEQUENCE [LARGE SCALE GENOMIC DNA]</scope>
    <source>
        <strain evidence="3">DSM 13327</strain>
    </source>
</reference>